<comment type="caution">
    <text evidence="1">The sequence shown here is derived from an EMBL/GenBank/DDBJ whole genome shotgun (WGS) entry which is preliminary data.</text>
</comment>
<feature type="non-terminal residue" evidence="1">
    <location>
        <position position="1"/>
    </location>
</feature>
<protein>
    <submittedName>
        <fullName evidence="1">Uncharacterized protein</fullName>
    </submittedName>
</protein>
<name>A0A0F9LBU4_9ZZZZ</name>
<reference evidence="1" key="1">
    <citation type="journal article" date="2015" name="Nature">
        <title>Complex archaea that bridge the gap between prokaryotes and eukaryotes.</title>
        <authorList>
            <person name="Spang A."/>
            <person name="Saw J.H."/>
            <person name="Jorgensen S.L."/>
            <person name="Zaremba-Niedzwiedzka K."/>
            <person name="Martijn J."/>
            <person name="Lind A.E."/>
            <person name="van Eijk R."/>
            <person name="Schleper C."/>
            <person name="Guy L."/>
            <person name="Ettema T.J."/>
        </authorList>
    </citation>
    <scope>NUCLEOTIDE SEQUENCE</scope>
</reference>
<sequence length="102" mass="11326">EDLVWSRLRENAEFSPFLNLTDYLSSKIQSLLDSGIPQDEASRTLSRLPVVSRVTSMTAKLRNRYRLTHPTADALLGKWYGLSPAKPQGTSVRPGLAGRAAR</sequence>
<proteinExistence type="predicted"/>
<dbReference type="EMBL" id="LAZR01012802">
    <property type="protein sequence ID" value="KKM25030.1"/>
    <property type="molecule type" value="Genomic_DNA"/>
</dbReference>
<organism evidence="1">
    <name type="scientific">marine sediment metagenome</name>
    <dbReference type="NCBI Taxonomy" id="412755"/>
    <lineage>
        <taxon>unclassified sequences</taxon>
        <taxon>metagenomes</taxon>
        <taxon>ecological metagenomes</taxon>
    </lineage>
</organism>
<accession>A0A0F9LBU4</accession>
<dbReference type="AlphaFoldDB" id="A0A0F9LBU4"/>
<gene>
    <name evidence="1" type="ORF">LCGC14_1599130</name>
</gene>
<evidence type="ECO:0000313" key="1">
    <source>
        <dbReference type="EMBL" id="KKM25030.1"/>
    </source>
</evidence>